<accession>A0A644SA68</accession>
<protein>
    <submittedName>
        <fullName evidence="1">Uncharacterized protein</fullName>
    </submittedName>
</protein>
<evidence type="ECO:0000313" key="2">
    <source>
        <dbReference type="Proteomes" id="UP000382436"/>
    </source>
</evidence>
<dbReference type="Proteomes" id="UP000382436">
    <property type="component" value="Unassembled WGS sequence"/>
</dbReference>
<sequence>MKTFNCNIEIDKNKIKQPKFSFNEKDLCGIDLNNNTCIFSTSGAGYSYIINFLYQYIRAKDENTKIVFVSNQSSDSILDYWFARDKNVKYCCFEYEKLLSLYKTKAIVICVFLHDRDLFDYKNYDFTDASKMIFASSMNKIFGFVPKGFKEMILKCNTNNLLKNESIFDSIKLRKKEGEEFTLDFLIESDKTSVLSVFKGKGI</sequence>
<dbReference type="EMBL" id="AACBVJ010000017">
    <property type="protein sequence ID" value="EAJ9198106.1"/>
    <property type="molecule type" value="Genomic_DNA"/>
</dbReference>
<organism evidence="1 2">
    <name type="scientific">Campylobacter coli</name>
    <dbReference type="NCBI Taxonomy" id="195"/>
    <lineage>
        <taxon>Bacteria</taxon>
        <taxon>Pseudomonadati</taxon>
        <taxon>Campylobacterota</taxon>
        <taxon>Epsilonproteobacteria</taxon>
        <taxon>Campylobacterales</taxon>
        <taxon>Campylobacteraceae</taxon>
        <taxon>Campylobacter</taxon>
    </lineage>
</organism>
<evidence type="ECO:0000313" key="1">
    <source>
        <dbReference type="EMBL" id="EAJ9198106.1"/>
    </source>
</evidence>
<dbReference type="AlphaFoldDB" id="A0A644SA68"/>
<gene>
    <name evidence="1" type="ORF">BZ274_08020</name>
</gene>
<name>A0A644SA68_CAMCO</name>
<proteinExistence type="predicted"/>
<comment type="caution">
    <text evidence="1">The sequence shown here is derived from an EMBL/GenBank/DDBJ whole genome shotgun (WGS) entry which is preliminary data.</text>
</comment>
<reference evidence="1 2" key="1">
    <citation type="submission" date="2018-05" db="EMBL/GenBank/DDBJ databases">
        <authorList>
            <consortium name="PulseNet: The National Subtyping Network for Foodborne Disease Surveillance"/>
            <person name="Tarr C.L."/>
            <person name="Trees E."/>
            <person name="Katz L.S."/>
            <person name="Carleton-Romer H.A."/>
            <person name="Stroika S."/>
            <person name="Kucerova Z."/>
            <person name="Roache K.F."/>
            <person name="Sabol A.L."/>
            <person name="Besser J."/>
            <person name="Gerner-Smidt P."/>
        </authorList>
    </citation>
    <scope>NUCLEOTIDE SEQUENCE [LARGE SCALE GENOMIC DNA]</scope>
    <source>
        <strain evidence="1 2">PNUSAC001435</strain>
    </source>
</reference>